<dbReference type="SUPFAM" id="SSF52540">
    <property type="entry name" value="P-loop containing nucleoside triphosphate hydrolases"/>
    <property type="match status" value="1"/>
</dbReference>
<evidence type="ECO:0000256" key="3">
    <source>
        <dbReference type="SAM" id="MobiDB-lite"/>
    </source>
</evidence>
<evidence type="ECO:0000256" key="1">
    <source>
        <dbReference type="ARBA" id="ARBA00022741"/>
    </source>
</evidence>
<evidence type="ECO:0000313" key="6">
    <source>
        <dbReference type="Proteomes" id="UP000238479"/>
    </source>
</evidence>
<feature type="compositionally biased region" description="Polar residues" evidence="3">
    <location>
        <begin position="123"/>
        <end position="138"/>
    </location>
</feature>
<evidence type="ECO:0000313" key="5">
    <source>
        <dbReference type="EMBL" id="PRQ60593.1"/>
    </source>
</evidence>
<feature type="region of interest" description="Disordered" evidence="3">
    <location>
        <begin position="119"/>
        <end position="138"/>
    </location>
</feature>
<keyword evidence="1" id="KW-0547">Nucleotide-binding</keyword>
<dbReference type="GO" id="GO:0016887">
    <property type="term" value="F:ATP hydrolysis activity"/>
    <property type="evidence" value="ECO:0007669"/>
    <property type="project" value="InterPro"/>
</dbReference>
<proteinExistence type="predicted"/>
<dbReference type="PANTHER" id="PTHR24223:SF369">
    <property type="entry name" value="ABC TRANSPORTER C FAMILY MEMBER 10"/>
    <property type="match status" value="1"/>
</dbReference>
<feature type="domain" description="ABC transporter" evidence="4">
    <location>
        <begin position="42"/>
        <end position="81"/>
    </location>
</feature>
<dbReference type="InterPro" id="IPR003439">
    <property type="entry name" value="ABC_transporter-like_ATP-bd"/>
</dbReference>
<dbReference type="Gene3D" id="3.40.50.300">
    <property type="entry name" value="P-loop containing nucleotide triphosphate hydrolases"/>
    <property type="match status" value="2"/>
</dbReference>
<dbReference type="Proteomes" id="UP000238479">
    <property type="component" value="Chromosome 1"/>
</dbReference>
<gene>
    <name evidence="5" type="ORF">RchiOBHm_Chr1g0382991</name>
</gene>
<organism evidence="5 6">
    <name type="scientific">Rosa chinensis</name>
    <name type="common">China rose</name>
    <dbReference type="NCBI Taxonomy" id="74649"/>
    <lineage>
        <taxon>Eukaryota</taxon>
        <taxon>Viridiplantae</taxon>
        <taxon>Streptophyta</taxon>
        <taxon>Embryophyta</taxon>
        <taxon>Tracheophyta</taxon>
        <taxon>Spermatophyta</taxon>
        <taxon>Magnoliopsida</taxon>
        <taxon>eudicotyledons</taxon>
        <taxon>Gunneridae</taxon>
        <taxon>Pentapetalae</taxon>
        <taxon>rosids</taxon>
        <taxon>fabids</taxon>
        <taxon>Rosales</taxon>
        <taxon>Rosaceae</taxon>
        <taxon>Rosoideae</taxon>
        <taxon>Rosoideae incertae sedis</taxon>
        <taxon>Rosa</taxon>
    </lineage>
</organism>
<name>A0A2P6SPL5_ROSCH</name>
<protein>
    <submittedName>
        <fullName evidence="5">Putative xenobiotic-transporting ATPase</fullName>
        <ecNumber evidence="5">3.6.3.44</ecNumber>
    </submittedName>
</protein>
<dbReference type="Gramene" id="PRQ60593">
    <property type="protein sequence ID" value="PRQ60593"/>
    <property type="gene ID" value="RchiOBHm_Chr1g0382991"/>
</dbReference>
<keyword evidence="6" id="KW-1185">Reference proteome</keyword>
<comment type="caution">
    <text evidence="5">The sequence shown here is derived from an EMBL/GenBank/DDBJ whole genome shotgun (WGS) entry which is preliminary data.</text>
</comment>
<dbReference type="InterPro" id="IPR027417">
    <property type="entry name" value="P-loop_NTPase"/>
</dbReference>
<dbReference type="Pfam" id="PF00005">
    <property type="entry name" value="ABC_tran"/>
    <property type="match status" value="1"/>
</dbReference>
<dbReference type="GO" id="GO:0016020">
    <property type="term" value="C:membrane"/>
    <property type="evidence" value="ECO:0007669"/>
    <property type="project" value="TreeGrafter"/>
</dbReference>
<accession>A0A2P6SPL5</accession>
<dbReference type="PANTHER" id="PTHR24223">
    <property type="entry name" value="ATP-BINDING CASSETTE SUB-FAMILY C"/>
    <property type="match status" value="1"/>
</dbReference>
<evidence type="ECO:0000256" key="2">
    <source>
        <dbReference type="ARBA" id="ARBA00022840"/>
    </source>
</evidence>
<dbReference type="AlphaFoldDB" id="A0A2P6SPL5"/>
<dbReference type="GO" id="GO:0042626">
    <property type="term" value="F:ATPase-coupled transmembrane transporter activity"/>
    <property type="evidence" value="ECO:0007669"/>
    <property type="project" value="TreeGrafter"/>
</dbReference>
<reference evidence="5 6" key="1">
    <citation type="journal article" date="2018" name="Nat. Genet.">
        <title>The Rosa genome provides new insights in the design of modern roses.</title>
        <authorList>
            <person name="Bendahmane M."/>
        </authorList>
    </citation>
    <scope>NUCLEOTIDE SEQUENCE [LARGE SCALE GENOMIC DNA]</scope>
    <source>
        <strain evidence="6">cv. Old Blush</strain>
    </source>
</reference>
<keyword evidence="5" id="KW-0378">Hydrolase</keyword>
<evidence type="ECO:0000259" key="4">
    <source>
        <dbReference type="Pfam" id="PF00005"/>
    </source>
</evidence>
<dbReference type="EC" id="3.6.3.44" evidence="5"/>
<dbReference type="GO" id="GO:0005524">
    <property type="term" value="F:ATP binding"/>
    <property type="evidence" value="ECO:0007669"/>
    <property type="project" value="UniProtKB-KW"/>
</dbReference>
<sequence length="138" mass="15436">MGREFFKSILRNINLEVRPSEKVAICGEFGSGKSKPSSCNSWRNSKCARKWVTLSGCQKQQIQLARALYQNADIYLLDDPFSLMLDGEILQAAPYYHLMASSQKFQDLVNAHKETAGSERLSDVTSAQNSGISSREIK</sequence>
<dbReference type="EMBL" id="PDCK01000039">
    <property type="protein sequence ID" value="PRQ60593.1"/>
    <property type="molecule type" value="Genomic_DNA"/>
</dbReference>
<dbReference type="InterPro" id="IPR050173">
    <property type="entry name" value="ABC_transporter_C-like"/>
</dbReference>
<keyword evidence="2" id="KW-0067">ATP-binding</keyword>